<feature type="transmembrane region" description="Helical" evidence="3">
    <location>
        <begin position="144"/>
        <end position="167"/>
    </location>
</feature>
<keyword evidence="3" id="KW-0812">Transmembrane</keyword>
<keyword evidence="3" id="KW-1133">Transmembrane helix</keyword>
<evidence type="ECO:0000256" key="3">
    <source>
        <dbReference type="SAM" id="Phobius"/>
    </source>
</evidence>
<feature type="transmembrane region" description="Helical" evidence="3">
    <location>
        <begin position="110"/>
        <end position="132"/>
    </location>
</feature>
<dbReference type="OMA" id="MECNANN"/>
<dbReference type="InterPro" id="IPR011701">
    <property type="entry name" value="MFS"/>
</dbReference>
<keyword evidence="3" id="KW-0472">Membrane</keyword>
<dbReference type="SUPFAM" id="SSF103473">
    <property type="entry name" value="MFS general substrate transporter"/>
    <property type="match status" value="1"/>
</dbReference>
<dbReference type="Pfam" id="PF07690">
    <property type="entry name" value="MFS_1"/>
    <property type="match status" value="1"/>
</dbReference>
<evidence type="ECO:0000313" key="6">
    <source>
        <dbReference type="Proteomes" id="UP000007110"/>
    </source>
</evidence>
<feature type="transmembrane region" description="Helical" evidence="3">
    <location>
        <begin position="468"/>
        <end position="487"/>
    </location>
</feature>
<feature type="transmembrane region" description="Helical" evidence="3">
    <location>
        <begin position="357"/>
        <end position="375"/>
    </location>
</feature>
<dbReference type="InterPro" id="IPR050327">
    <property type="entry name" value="Proton-linked_MCT"/>
</dbReference>
<dbReference type="PROSITE" id="PS50850">
    <property type="entry name" value="MFS"/>
    <property type="match status" value="1"/>
</dbReference>
<dbReference type="Gene3D" id="1.20.1250.20">
    <property type="entry name" value="MFS general substrate transporter like domains"/>
    <property type="match status" value="2"/>
</dbReference>
<comment type="subcellular location">
    <subcellularLocation>
        <location evidence="1">Membrane</location>
        <topology evidence="1">Multi-pass membrane protein</topology>
    </subcellularLocation>
</comment>
<feature type="transmembrane region" description="Helical" evidence="3">
    <location>
        <begin position="395"/>
        <end position="415"/>
    </location>
</feature>
<protein>
    <recommendedName>
        <fullName evidence="4">Major facilitator superfamily (MFS) profile domain-containing protein</fullName>
    </recommendedName>
</protein>
<organism evidence="5 6">
    <name type="scientific">Strongylocentrotus purpuratus</name>
    <name type="common">Purple sea urchin</name>
    <dbReference type="NCBI Taxonomy" id="7668"/>
    <lineage>
        <taxon>Eukaryota</taxon>
        <taxon>Metazoa</taxon>
        <taxon>Echinodermata</taxon>
        <taxon>Eleutherozoa</taxon>
        <taxon>Echinozoa</taxon>
        <taxon>Echinoidea</taxon>
        <taxon>Euechinoidea</taxon>
        <taxon>Echinacea</taxon>
        <taxon>Camarodonta</taxon>
        <taxon>Echinidea</taxon>
        <taxon>Strongylocentrotidae</taxon>
        <taxon>Strongylocentrotus</taxon>
    </lineage>
</organism>
<dbReference type="Proteomes" id="UP000007110">
    <property type="component" value="Unassembled WGS sequence"/>
</dbReference>
<keyword evidence="6" id="KW-1185">Reference proteome</keyword>
<dbReference type="InParanoid" id="A0A7M7LU54"/>
<feature type="domain" description="Major facilitator superfamily (MFS) profile" evidence="4">
    <location>
        <begin position="17"/>
        <end position="547"/>
    </location>
</feature>
<dbReference type="PANTHER" id="PTHR11360">
    <property type="entry name" value="MONOCARBOXYLATE TRANSPORTER"/>
    <property type="match status" value="1"/>
</dbReference>
<feature type="transmembrane region" description="Helical" evidence="3">
    <location>
        <begin position="517"/>
        <end position="538"/>
    </location>
</feature>
<proteinExistence type="predicted"/>
<feature type="transmembrane region" description="Helical" evidence="3">
    <location>
        <begin position="59"/>
        <end position="79"/>
    </location>
</feature>
<dbReference type="GeneID" id="577433"/>
<dbReference type="GO" id="GO:0008028">
    <property type="term" value="F:monocarboxylic acid transmembrane transporter activity"/>
    <property type="evidence" value="ECO:0000318"/>
    <property type="project" value="GO_Central"/>
</dbReference>
<feature type="transmembrane region" description="Helical" evidence="3">
    <location>
        <begin position="436"/>
        <end position="462"/>
    </location>
</feature>
<dbReference type="CDD" id="cd17352">
    <property type="entry name" value="MFS_MCT_SLC16"/>
    <property type="match status" value="1"/>
</dbReference>
<dbReference type="InterPro" id="IPR020846">
    <property type="entry name" value="MFS_dom"/>
</dbReference>
<dbReference type="EnsemblMetazoa" id="XM_011685858">
    <property type="protein sequence ID" value="XP_011684160"/>
    <property type="gene ID" value="LOC577433"/>
</dbReference>
<reference evidence="5" key="2">
    <citation type="submission" date="2021-01" db="UniProtKB">
        <authorList>
            <consortium name="EnsemblMetazoa"/>
        </authorList>
    </citation>
    <scope>IDENTIFICATION</scope>
</reference>
<dbReference type="PANTHER" id="PTHR11360:SF284">
    <property type="entry name" value="EG:103B4.3 PROTEIN-RELATED"/>
    <property type="match status" value="1"/>
</dbReference>
<dbReference type="KEGG" id="spu:577433"/>
<dbReference type="OrthoDB" id="6499973at2759"/>
<reference evidence="6" key="1">
    <citation type="submission" date="2015-02" db="EMBL/GenBank/DDBJ databases">
        <title>Genome sequencing for Strongylocentrotus purpuratus.</title>
        <authorList>
            <person name="Murali S."/>
            <person name="Liu Y."/>
            <person name="Vee V."/>
            <person name="English A."/>
            <person name="Wang M."/>
            <person name="Skinner E."/>
            <person name="Han Y."/>
            <person name="Muzny D.M."/>
            <person name="Worley K.C."/>
            <person name="Gibbs R.A."/>
        </authorList>
    </citation>
    <scope>NUCLEOTIDE SEQUENCE</scope>
</reference>
<feature type="transmembrane region" description="Helical" evidence="3">
    <location>
        <begin position="494"/>
        <end position="511"/>
    </location>
</feature>
<feature type="transmembrane region" description="Helical" evidence="3">
    <location>
        <begin position="173"/>
        <end position="195"/>
    </location>
</feature>
<evidence type="ECO:0000256" key="2">
    <source>
        <dbReference type="SAM" id="MobiDB-lite"/>
    </source>
</evidence>
<feature type="transmembrane region" description="Helical" evidence="3">
    <location>
        <begin position="86"/>
        <end position="104"/>
    </location>
</feature>
<dbReference type="GO" id="GO:0005886">
    <property type="term" value="C:plasma membrane"/>
    <property type="evidence" value="ECO:0000318"/>
    <property type="project" value="GO_Central"/>
</dbReference>
<dbReference type="RefSeq" id="XP_011684160.2">
    <property type="nucleotide sequence ID" value="XM_011685858.2"/>
</dbReference>
<accession>A0A7M7LU54</accession>
<evidence type="ECO:0000259" key="4">
    <source>
        <dbReference type="PROSITE" id="PS50850"/>
    </source>
</evidence>
<dbReference type="FunCoup" id="A0A7M7LU54">
    <property type="interactions" value="268"/>
</dbReference>
<sequence>MTNADSAHSRHLDRGWAWVVMAAAMMTHIMSFGLIYAMVGIFHVELLAEFGRSDSDTAWTGSILLGTMLCSGPIASALVGRFGAQAVAIVGGLMASAGFCLSALAPSLDYLFFTYGALTGFGFGLCYLPCIVMVGRFFEKRRSIATGFVVAGSGMGTFMFAPIVQIIVEAVGWRHGFLVLGAMELTLCLCGATYIPKLIPERPSPEDYQKHLKDLERQEHEMSLDDIELTELDSIFSLSTYLPVGSVSQTVSRNVSKNVSAASLSAPSKPSADESVENKDTESLNTLKAETVTRVSIAEDARTLTSIMPYTAAMDIYSNRIPSASTVAVPESIHVDRRCGRCISPFYKVLRLLNNRFLVVFALSNFVLCIGYQLPYVYFKSYAIRLGVAEDEWSFILSVMGIMDTLGRILVGFVFDRVLGKHWRMLGYVSSCTLAGTLLLIVPLVSGYLSLAVIASLFALIAGSTDSLTPALLVAFVGLDTLGYSFGFVIEMQGLGFLVGPPIAGALYGLFMDYAVVFYAGGFAFVLAGIIMVVEPVLGGKFRCRSRT</sequence>
<feature type="transmembrane region" description="Helical" evidence="3">
    <location>
        <begin position="16"/>
        <end position="39"/>
    </location>
</feature>
<evidence type="ECO:0000313" key="5">
    <source>
        <dbReference type="EnsemblMetazoa" id="XP_011684160"/>
    </source>
</evidence>
<feature type="region of interest" description="Disordered" evidence="2">
    <location>
        <begin position="262"/>
        <end position="281"/>
    </location>
</feature>
<dbReference type="AlphaFoldDB" id="A0A7M7LU54"/>
<evidence type="ECO:0000256" key="1">
    <source>
        <dbReference type="ARBA" id="ARBA00004141"/>
    </source>
</evidence>
<name>A0A7M7LU54_STRPU</name>
<dbReference type="InterPro" id="IPR036259">
    <property type="entry name" value="MFS_trans_sf"/>
</dbReference>